<dbReference type="EMBL" id="CP159510">
    <property type="protein sequence ID" value="XCJ17025.1"/>
    <property type="molecule type" value="Genomic_DNA"/>
</dbReference>
<evidence type="ECO:0008006" key="3">
    <source>
        <dbReference type="Google" id="ProtNLM"/>
    </source>
</evidence>
<keyword evidence="1" id="KW-0472">Membrane</keyword>
<accession>A0AAU8IG25</accession>
<feature type="transmembrane region" description="Helical" evidence="1">
    <location>
        <begin position="215"/>
        <end position="235"/>
    </location>
</feature>
<gene>
    <name evidence="2" type="ORF">ABNN70_00260</name>
</gene>
<feature type="transmembrane region" description="Helical" evidence="1">
    <location>
        <begin position="12"/>
        <end position="44"/>
    </location>
</feature>
<evidence type="ECO:0000313" key="2">
    <source>
        <dbReference type="EMBL" id="XCJ17025.1"/>
    </source>
</evidence>
<protein>
    <recommendedName>
        <fullName evidence="3">ABC transporter permease</fullName>
    </recommendedName>
</protein>
<sequence length="246" mass="27529">MSGLLNRTDRKVAVDIFMLMSGWLIWALSIFVGVFVLSQILPWMDIEFNFNSLTYNFFDGATQAAKYFMLVTGIILASYVPVAYVRHGVTRKNVFKGTFFGITAVALSLSIVVQILYSLVSLIFGSDVGDTSSLSRVFHGQVLFLLLIFLFSCVIYFTIGWLISLAFSRYGFIPGMLSIALSLAVIIAFESLWKATIQLPWIREALMNGIRLPQLPIWAALAGSLVLFSLLLALLQLMMRRMTIKP</sequence>
<name>A0AAU8IG25_9BACL</name>
<feature type="transmembrane region" description="Helical" evidence="1">
    <location>
        <begin position="175"/>
        <end position="195"/>
    </location>
</feature>
<feature type="transmembrane region" description="Helical" evidence="1">
    <location>
        <begin position="97"/>
        <end position="123"/>
    </location>
</feature>
<keyword evidence="1" id="KW-0812">Transmembrane</keyword>
<proteinExistence type="predicted"/>
<keyword evidence="1" id="KW-1133">Transmembrane helix</keyword>
<dbReference type="RefSeq" id="WP_353948349.1">
    <property type="nucleotide sequence ID" value="NZ_CP159510.1"/>
</dbReference>
<feature type="transmembrane region" description="Helical" evidence="1">
    <location>
        <begin position="64"/>
        <end position="85"/>
    </location>
</feature>
<dbReference type="AlphaFoldDB" id="A0AAU8IG25"/>
<feature type="transmembrane region" description="Helical" evidence="1">
    <location>
        <begin position="143"/>
        <end position="163"/>
    </location>
</feature>
<organism evidence="2">
    <name type="scientific">Sporolactobacillus sp. Y61</name>
    <dbReference type="NCBI Taxonomy" id="3160863"/>
    <lineage>
        <taxon>Bacteria</taxon>
        <taxon>Bacillati</taxon>
        <taxon>Bacillota</taxon>
        <taxon>Bacilli</taxon>
        <taxon>Bacillales</taxon>
        <taxon>Sporolactobacillaceae</taxon>
        <taxon>Sporolactobacillus</taxon>
    </lineage>
</organism>
<reference evidence="2" key="1">
    <citation type="submission" date="2024-06" db="EMBL/GenBank/DDBJ databases">
        <authorList>
            <person name="Fan A."/>
            <person name="Zhang F.Y."/>
            <person name="Zhang L."/>
        </authorList>
    </citation>
    <scope>NUCLEOTIDE SEQUENCE</scope>
    <source>
        <strain evidence="2">Y61</strain>
    </source>
</reference>
<evidence type="ECO:0000256" key="1">
    <source>
        <dbReference type="SAM" id="Phobius"/>
    </source>
</evidence>